<comment type="subcellular location">
    <subcellularLocation>
        <location evidence="1">Virion</location>
    </subcellularLocation>
</comment>
<evidence type="ECO:0000313" key="3">
    <source>
        <dbReference type="EMBL" id="MDR7360067.1"/>
    </source>
</evidence>
<dbReference type="Gene3D" id="3.30.2400.10">
    <property type="entry name" value="Major capsid protein gp5"/>
    <property type="match status" value="1"/>
</dbReference>
<evidence type="ECO:0000313" key="4">
    <source>
        <dbReference type="Proteomes" id="UP001183817"/>
    </source>
</evidence>
<accession>A0ABU2BN31</accession>
<evidence type="ECO:0000256" key="1">
    <source>
        <dbReference type="ARBA" id="ARBA00004328"/>
    </source>
</evidence>
<dbReference type="Gene3D" id="3.30.2320.10">
    <property type="entry name" value="hypothetical protein PF0899 domain"/>
    <property type="match status" value="1"/>
</dbReference>
<proteinExistence type="predicted"/>
<dbReference type="RefSeq" id="WP_310292794.1">
    <property type="nucleotide sequence ID" value="NZ_BAAAWO010000001.1"/>
</dbReference>
<keyword evidence="4" id="KW-1185">Reference proteome</keyword>
<dbReference type="Pfam" id="PF05065">
    <property type="entry name" value="Phage_capsid"/>
    <property type="match status" value="1"/>
</dbReference>
<dbReference type="InterPro" id="IPR024455">
    <property type="entry name" value="Phage_capsid"/>
</dbReference>
<protein>
    <recommendedName>
        <fullName evidence="2">Phage capsid-like C-terminal domain-containing protein</fullName>
    </recommendedName>
</protein>
<dbReference type="EMBL" id="JAVDYI010000001">
    <property type="protein sequence ID" value="MDR7360067.1"/>
    <property type="molecule type" value="Genomic_DNA"/>
</dbReference>
<dbReference type="InterPro" id="IPR054612">
    <property type="entry name" value="Phage_capsid-like_C"/>
</dbReference>
<dbReference type="NCBIfam" id="TIGR01554">
    <property type="entry name" value="major_cap_HK97"/>
    <property type="match status" value="1"/>
</dbReference>
<gene>
    <name evidence="3" type="ORF">J2S64_003758</name>
</gene>
<sequence>MHKEKLEKLKAAALKSAQEAKGIATKAGDEKRDLTASERFAYDAAMKSAEDGLKQYKELERDADIHAQAKALADEIGGAPGKKAAGPVGRKAWGRAGVKSVRAAMGRADGSKALVSGSVTMSNPVSDGVAPLGAVPTSVLDLLRGEPAGGLSDEDYGRELSGYKPRQESTEQAENGIMNGDGGSGNAYTYLRQTVRDSKAAPVADGVLKPTSVYTIEEIEDRYRVIAHLSEPIPQRYFHDDKNLGDFLANEMGYGLQRAVELQALSGDGTGENMTGILSTSGHLSQAWTSDLLTTLRKAMTALQVTGVDPTALVLHPTDAERLDLLREGVATGKYLLGDPAAEAVRTLWTIPRVTSVAVAAGTAVLGDWAAAQVVTRQEAVLNVDTGGALFDKNQVKLRVETRAGLAIKQPGAFVEIDIAEPVVP</sequence>
<comment type="caution">
    <text evidence="3">The sequence shown here is derived from an EMBL/GenBank/DDBJ whole genome shotgun (WGS) entry which is preliminary data.</text>
</comment>
<reference evidence="3 4" key="1">
    <citation type="submission" date="2023-07" db="EMBL/GenBank/DDBJ databases">
        <title>Sequencing the genomes of 1000 actinobacteria strains.</title>
        <authorList>
            <person name="Klenk H.-P."/>
        </authorList>
    </citation>
    <scope>NUCLEOTIDE SEQUENCE [LARGE SCALE GENOMIC DNA]</scope>
    <source>
        <strain evidence="3 4">DSM 20167</strain>
    </source>
</reference>
<evidence type="ECO:0000259" key="2">
    <source>
        <dbReference type="Pfam" id="PF05065"/>
    </source>
</evidence>
<dbReference type="SUPFAM" id="SSF56563">
    <property type="entry name" value="Major capsid protein gp5"/>
    <property type="match status" value="1"/>
</dbReference>
<name>A0ABU2BN31_9MICC</name>
<feature type="domain" description="Phage capsid-like C-terminal" evidence="2">
    <location>
        <begin position="184"/>
        <end position="416"/>
    </location>
</feature>
<dbReference type="Proteomes" id="UP001183817">
    <property type="component" value="Unassembled WGS sequence"/>
</dbReference>
<organism evidence="3 4">
    <name type="scientific">Paeniglutamicibacter sulfureus</name>
    <dbReference type="NCBI Taxonomy" id="43666"/>
    <lineage>
        <taxon>Bacteria</taxon>
        <taxon>Bacillati</taxon>
        <taxon>Actinomycetota</taxon>
        <taxon>Actinomycetes</taxon>
        <taxon>Micrococcales</taxon>
        <taxon>Micrococcaceae</taxon>
        <taxon>Paeniglutamicibacter</taxon>
    </lineage>
</organism>